<dbReference type="EMBL" id="CP013011">
    <property type="protein sequence ID" value="ALL01620.1"/>
    <property type="molecule type" value="Genomic_DNA"/>
</dbReference>
<accession>A0A0P0N3W1</accession>
<keyword evidence="4" id="KW-1185">Reference proteome</keyword>
<dbReference type="KEGG" id="pdl:Pyrde_1577"/>
<protein>
    <submittedName>
        <fullName evidence="1">Uncharacterized protein</fullName>
    </submittedName>
</protein>
<dbReference type="Proteomes" id="UP000196694">
    <property type="component" value="Unassembled WGS sequence"/>
</dbReference>
<reference evidence="2 4" key="2">
    <citation type="submission" date="2017-05" db="EMBL/GenBank/DDBJ databases">
        <title>The draft genome of the hyperthermophilic archaeon 'Pyrodictium delaneyi strain Hulk', an iron and nitrate reducer, reveals the capacity for sulfate reduction.</title>
        <authorList>
            <person name="Demey L.M."/>
            <person name="Miller C."/>
            <person name="Manzella M."/>
            <person name="Reguera G."/>
            <person name="Kashefi K."/>
        </authorList>
    </citation>
    <scope>NUCLEOTIDE SEQUENCE [LARGE SCALE GENOMIC DNA]</scope>
    <source>
        <strain evidence="2 4">Hulk</strain>
    </source>
</reference>
<dbReference type="Proteomes" id="UP000058613">
    <property type="component" value="Chromosome"/>
</dbReference>
<evidence type="ECO:0000313" key="2">
    <source>
        <dbReference type="EMBL" id="OWJ55142.1"/>
    </source>
</evidence>
<proteinExistence type="predicted"/>
<dbReference type="STRING" id="1273541.Pyrde_1577"/>
<dbReference type="OrthoDB" id="15510at2157"/>
<evidence type="ECO:0000313" key="4">
    <source>
        <dbReference type="Proteomes" id="UP000196694"/>
    </source>
</evidence>
<gene>
    <name evidence="2" type="ORF">Pdsh_05535</name>
    <name evidence="1" type="ORF">Pyrde_1577</name>
</gene>
<name>A0A0P0N3W1_9CREN</name>
<evidence type="ECO:0000313" key="1">
    <source>
        <dbReference type="EMBL" id="ALL01620.1"/>
    </source>
</evidence>
<reference evidence="1 3" key="1">
    <citation type="submission" date="2015-10" db="EMBL/GenBank/DDBJ databases">
        <title>Complete genome sequence of hyperthermophilic archaeon Pyrodictium delaneyi Su06.</title>
        <authorList>
            <person name="Jung J.-H."/>
            <person name="Lin J."/>
            <person name="Holden J.F."/>
            <person name="Park C.-S."/>
        </authorList>
    </citation>
    <scope>NUCLEOTIDE SEQUENCE [LARGE SCALE GENOMIC DNA]</scope>
    <source>
        <strain evidence="1 3">Su06</strain>
    </source>
</reference>
<sequence length="292" mass="32691">MWLKTLPVVFRPLEGKTSRRAARYDIVLIVAAIVDSIERKEAYRSLGIQLVEIYPLLPNDSPTLFSLLGIIGWIKKYAESFNVLVEGYGGEKLLREAYRIVKGSWSWNSIIRVANELQSPLHLRSLVHIAKLAEAGIDLREEVEKHLEAAFTGGDAYRSSLLEHSIDIVLQLSIGDECIREVYEYIGSRRNEPRRSLCRAIVEVARKLDYMKAGAVKTIAVDTGSESKAKVYLGCRLLLRDDECWPEARSVEKPLEELLKGLGYGLAGLELVDPEEAACIAYGVAYGYECDA</sequence>
<dbReference type="AlphaFoldDB" id="A0A0P0N3W1"/>
<dbReference type="EMBL" id="NCQP01000002">
    <property type="protein sequence ID" value="OWJ55142.1"/>
    <property type="molecule type" value="Genomic_DNA"/>
</dbReference>
<organism evidence="1 3">
    <name type="scientific">Pyrodictium delaneyi</name>
    <dbReference type="NCBI Taxonomy" id="1273541"/>
    <lineage>
        <taxon>Archaea</taxon>
        <taxon>Thermoproteota</taxon>
        <taxon>Thermoprotei</taxon>
        <taxon>Desulfurococcales</taxon>
        <taxon>Pyrodictiaceae</taxon>
        <taxon>Pyrodictium</taxon>
    </lineage>
</organism>
<evidence type="ECO:0000313" key="3">
    <source>
        <dbReference type="Proteomes" id="UP000058613"/>
    </source>
</evidence>